<sequence length="84" mass="9520">MSDKTVEFGEEFDEEQEDVKEFLNEHTAIGQLTILEHPETGLAAYHTAMFDSEFEGPNGELSDTQKLFENICALVEEYLTSTTQ</sequence>
<dbReference type="EMBL" id="JBAKFM010000005">
    <property type="protein sequence ID" value="MEX0469936.1"/>
    <property type="molecule type" value="Genomic_DNA"/>
</dbReference>
<reference evidence="1 2" key="1">
    <citation type="submission" date="2024-02" db="EMBL/GenBank/DDBJ databases">
        <title>New especies of Spiribacter isolated from saline water.</title>
        <authorList>
            <person name="Leon M.J."/>
            <person name="De La Haba R."/>
            <person name="Sanchez-Porro C."/>
            <person name="Ventosa A."/>
        </authorList>
    </citation>
    <scope>NUCLEOTIDE SEQUENCE [LARGE SCALE GENOMIC DNA]</scope>
    <source>
        <strain evidence="2">ag22IC6-390</strain>
    </source>
</reference>
<protein>
    <submittedName>
        <fullName evidence="1">Uncharacterized protein</fullName>
    </submittedName>
</protein>
<organism evidence="1 2">
    <name type="scientific">Spiribacter pallidus</name>
    <dbReference type="NCBI Taxonomy" id="1987936"/>
    <lineage>
        <taxon>Bacteria</taxon>
        <taxon>Pseudomonadati</taxon>
        <taxon>Pseudomonadota</taxon>
        <taxon>Gammaproteobacteria</taxon>
        <taxon>Chromatiales</taxon>
        <taxon>Ectothiorhodospiraceae</taxon>
        <taxon>Spiribacter</taxon>
    </lineage>
</organism>
<evidence type="ECO:0000313" key="2">
    <source>
        <dbReference type="Proteomes" id="UP001556709"/>
    </source>
</evidence>
<accession>A0ABV3TG24</accession>
<comment type="caution">
    <text evidence="1">The sequence shown here is derived from an EMBL/GenBank/DDBJ whole genome shotgun (WGS) entry which is preliminary data.</text>
</comment>
<proteinExistence type="predicted"/>
<dbReference type="RefSeq" id="WP_367991156.1">
    <property type="nucleotide sequence ID" value="NZ_JBAKFM010000005.1"/>
</dbReference>
<name>A0ABV3TG24_9GAMM</name>
<dbReference type="Proteomes" id="UP001556709">
    <property type="component" value="Unassembled WGS sequence"/>
</dbReference>
<gene>
    <name evidence="1" type="ORF">V6X73_09375</name>
</gene>
<keyword evidence="2" id="KW-1185">Reference proteome</keyword>
<evidence type="ECO:0000313" key="1">
    <source>
        <dbReference type="EMBL" id="MEX0469936.1"/>
    </source>
</evidence>